<dbReference type="EMBL" id="CM039437">
    <property type="protein sequence ID" value="KAI4306005.1"/>
    <property type="molecule type" value="Genomic_DNA"/>
</dbReference>
<dbReference type="Proteomes" id="UP000828941">
    <property type="component" value="Chromosome 12"/>
</dbReference>
<gene>
    <name evidence="1" type="ORF">L6164_029324</name>
</gene>
<evidence type="ECO:0000313" key="2">
    <source>
        <dbReference type="Proteomes" id="UP000828941"/>
    </source>
</evidence>
<evidence type="ECO:0000313" key="1">
    <source>
        <dbReference type="EMBL" id="KAI4306005.1"/>
    </source>
</evidence>
<sequence>MSPQREHQPVKIPARTDSHRIPPISGVARRVILITVTMVLISGTNKSVSQHPNVAQGITAHHNPNQQGIKNFDSARSQNLHGTGLAKGMAALDEFKYGFPSQGLATISNKWWGNSDTDGAGVNRDKAKVSEHGEDELKEKSSEVDNEARETRKDDNNVTLEGTALLTAVRKRAVEEGREALKLGVFRGYGAKKLGKREKMLLLQIFRSSLPRSWICN</sequence>
<protein>
    <submittedName>
        <fullName evidence="1">Uncharacterized protein</fullName>
    </submittedName>
</protein>
<comment type="caution">
    <text evidence="1">The sequence shown here is derived from an EMBL/GenBank/DDBJ whole genome shotgun (WGS) entry which is preliminary data.</text>
</comment>
<organism evidence="1 2">
    <name type="scientific">Bauhinia variegata</name>
    <name type="common">Purple orchid tree</name>
    <name type="synonym">Phanera variegata</name>
    <dbReference type="NCBI Taxonomy" id="167791"/>
    <lineage>
        <taxon>Eukaryota</taxon>
        <taxon>Viridiplantae</taxon>
        <taxon>Streptophyta</taxon>
        <taxon>Embryophyta</taxon>
        <taxon>Tracheophyta</taxon>
        <taxon>Spermatophyta</taxon>
        <taxon>Magnoliopsida</taxon>
        <taxon>eudicotyledons</taxon>
        <taxon>Gunneridae</taxon>
        <taxon>Pentapetalae</taxon>
        <taxon>rosids</taxon>
        <taxon>fabids</taxon>
        <taxon>Fabales</taxon>
        <taxon>Fabaceae</taxon>
        <taxon>Cercidoideae</taxon>
        <taxon>Cercideae</taxon>
        <taxon>Bauhiniinae</taxon>
        <taxon>Bauhinia</taxon>
    </lineage>
</organism>
<name>A0ACB9L8Y7_BAUVA</name>
<accession>A0ACB9L8Y7</accession>
<reference evidence="1 2" key="1">
    <citation type="journal article" date="2022" name="DNA Res.">
        <title>Chromosomal-level genome assembly of the orchid tree Bauhinia variegata (Leguminosae; Cercidoideae) supports the allotetraploid origin hypothesis of Bauhinia.</title>
        <authorList>
            <person name="Zhong Y."/>
            <person name="Chen Y."/>
            <person name="Zheng D."/>
            <person name="Pang J."/>
            <person name="Liu Y."/>
            <person name="Luo S."/>
            <person name="Meng S."/>
            <person name="Qian L."/>
            <person name="Wei D."/>
            <person name="Dai S."/>
            <person name="Zhou R."/>
        </authorList>
    </citation>
    <scope>NUCLEOTIDE SEQUENCE [LARGE SCALE GENOMIC DNA]</scope>
    <source>
        <strain evidence="1">BV-YZ2020</strain>
    </source>
</reference>
<keyword evidence="2" id="KW-1185">Reference proteome</keyword>
<proteinExistence type="predicted"/>